<keyword evidence="1" id="KW-1133">Transmembrane helix</keyword>
<evidence type="ECO:0000256" key="1">
    <source>
        <dbReference type="SAM" id="Phobius"/>
    </source>
</evidence>
<name>A0A5K3FB53_MESCO</name>
<dbReference type="WBParaSite" id="MCU_006778-RA">
    <property type="protein sequence ID" value="MCU_006778-RA"/>
    <property type="gene ID" value="MCU_006778"/>
</dbReference>
<evidence type="ECO:0000313" key="2">
    <source>
        <dbReference type="WBParaSite" id="MCU_006778-RA"/>
    </source>
</evidence>
<accession>A0A5K3FB53</accession>
<feature type="transmembrane region" description="Helical" evidence="1">
    <location>
        <begin position="66"/>
        <end position="91"/>
    </location>
</feature>
<sequence>MYKYAIDPSRVKTQQEMAASLAVTLALLVACLIGLGDGLTLREAQSDPQYYILYNQEPFNVGKQAGVASVVVFGTLTTVLASFAIIVRMFVRMGRVRPRKRD</sequence>
<dbReference type="AlphaFoldDB" id="A0A5K3FB53"/>
<reference evidence="2" key="1">
    <citation type="submission" date="2019-11" db="UniProtKB">
        <authorList>
            <consortium name="WormBaseParasite"/>
        </authorList>
    </citation>
    <scope>IDENTIFICATION</scope>
</reference>
<protein>
    <submittedName>
        <fullName evidence="2">Uncharacterized protein</fullName>
    </submittedName>
</protein>
<keyword evidence="1" id="KW-0472">Membrane</keyword>
<proteinExistence type="predicted"/>
<dbReference type="PROSITE" id="PS51257">
    <property type="entry name" value="PROKAR_LIPOPROTEIN"/>
    <property type="match status" value="1"/>
</dbReference>
<keyword evidence="1" id="KW-0812">Transmembrane</keyword>
<organism evidence="2">
    <name type="scientific">Mesocestoides corti</name>
    <name type="common">Flatworm</name>
    <dbReference type="NCBI Taxonomy" id="53468"/>
    <lineage>
        <taxon>Eukaryota</taxon>
        <taxon>Metazoa</taxon>
        <taxon>Spiralia</taxon>
        <taxon>Lophotrochozoa</taxon>
        <taxon>Platyhelminthes</taxon>
        <taxon>Cestoda</taxon>
        <taxon>Eucestoda</taxon>
        <taxon>Cyclophyllidea</taxon>
        <taxon>Mesocestoididae</taxon>
        <taxon>Mesocestoides</taxon>
    </lineage>
</organism>